<feature type="transmembrane region" description="Helical" evidence="2">
    <location>
        <begin position="154"/>
        <end position="170"/>
    </location>
</feature>
<organism evidence="3 4">
    <name type="scientific">Triparma strigata</name>
    <dbReference type="NCBI Taxonomy" id="1606541"/>
    <lineage>
        <taxon>Eukaryota</taxon>
        <taxon>Sar</taxon>
        <taxon>Stramenopiles</taxon>
        <taxon>Ochrophyta</taxon>
        <taxon>Bolidophyceae</taxon>
        <taxon>Parmales</taxon>
        <taxon>Triparmaceae</taxon>
        <taxon>Triparma</taxon>
    </lineage>
</organism>
<reference evidence="4" key="1">
    <citation type="journal article" date="2023" name="Commun. Biol.">
        <title>Genome analysis of Parmales, the sister group of diatoms, reveals the evolutionary specialization of diatoms from phago-mixotrophs to photoautotrophs.</title>
        <authorList>
            <person name="Ban H."/>
            <person name="Sato S."/>
            <person name="Yoshikawa S."/>
            <person name="Yamada K."/>
            <person name="Nakamura Y."/>
            <person name="Ichinomiya M."/>
            <person name="Sato N."/>
            <person name="Blanc-Mathieu R."/>
            <person name="Endo H."/>
            <person name="Kuwata A."/>
            <person name="Ogata H."/>
        </authorList>
    </citation>
    <scope>NUCLEOTIDE SEQUENCE [LARGE SCALE GENOMIC DNA]</scope>
    <source>
        <strain evidence="4">NIES 3701</strain>
    </source>
</reference>
<dbReference type="AlphaFoldDB" id="A0A9W7BL98"/>
<feature type="transmembrane region" description="Helical" evidence="2">
    <location>
        <begin position="27"/>
        <end position="46"/>
    </location>
</feature>
<gene>
    <name evidence="3" type="ORF">TrST_g13667</name>
</gene>
<evidence type="ECO:0000313" key="4">
    <source>
        <dbReference type="Proteomes" id="UP001165085"/>
    </source>
</evidence>
<comment type="caution">
    <text evidence="3">The sequence shown here is derived from an EMBL/GenBank/DDBJ whole genome shotgun (WGS) entry which is preliminary data.</text>
</comment>
<dbReference type="EMBL" id="BRXY01000346">
    <property type="protein sequence ID" value="GMH88703.1"/>
    <property type="molecule type" value="Genomic_DNA"/>
</dbReference>
<protein>
    <submittedName>
        <fullName evidence="3">Uncharacterized protein</fullName>
    </submittedName>
</protein>
<dbReference type="Proteomes" id="UP001165085">
    <property type="component" value="Unassembled WGS sequence"/>
</dbReference>
<feature type="transmembrane region" description="Helical" evidence="2">
    <location>
        <begin position="67"/>
        <end position="85"/>
    </location>
</feature>
<evidence type="ECO:0000256" key="2">
    <source>
        <dbReference type="SAM" id="Phobius"/>
    </source>
</evidence>
<feature type="transmembrane region" description="Helical" evidence="2">
    <location>
        <begin position="91"/>
        <end position="112"/>
    </location>
</feature>
<name>A0A9W7BL98_9STRA</name>
<keyword evidence="2" id="KW-0812">Transmembrane</keyword>
<feature type="region of interest" description="Disordered" evidence="1">
    <location>
        <begin position="232"/>
        <end position="263"/>
    </location>
</feature>
<keyword evidence="4" id="KW-1185">Reference proteome</keyword>
<keyword evidence="2" id="KW-0472">Membrane</keyword>
<dbReference type="OrthoDB" id="196446at2759"/>
<evidence type="ECO:0000313" key="3">
    <source>
        <dbReference type="EMBL" id="GMH88703.1"/>
    </source>
</evidence>
<feature type="transmembrane region" description="Helical" evidence="2">
    <location>
        <begin position="124"/>
        <end position="148"/>
    </location>
</feature>
<keyword evidence="2" id="KW-1133">Transmembrane helix</keyword>
<sequence length="263" mass="29453">MNNIGATSPPRSLSQSLGEWEGNEPHYSSLFFSTWVGFIFLWRSWLLIETRYGMHTEFTRRISSMDLVIAHIACTAFFVPMRFLHHAPDNVYWGVMISCLVLYVVVFYLAMALMKLSQSICLQIVAMIMLFCYFAVYFAAGTLGQLIVDKGMPHGWWMALNFLMLIAICFKERTRISRSDPLDYNYTKQQREKERVWGGRAGGSISGGGVRNAVRGGGGGRQEMHLEEGRKAMKVAGTRSPGTTSGGYKKNSRGGGRKAGGIY</sequence>
<evidence type="ECO:0000256" key="1">
    <source>
        <dbReference type="SAM" id="MobiDB-lite"/>
    </source>
</evidence>
<proteinExistence type="predicted"/>
<accession>A0A9W7BL98</accession>